<feature type="binding site" evidence="2">
    <location>
        <position position="73"/>
    </location>
    <ligand>
        <name>Mg(2+)</name>
        <dbReference type="ChEBI" id="CHEBI:18420"/>
        <label>2</label>
    </ligand>
</feature>
<dbReference type="InterPro" id="IPR006283">
    <property type="entry name" value="ThiL-like"/>
</dbReference>
<keyword evidence="2 5" id="KW-0808">Transferase</keyword>
<dbReference type="InterPro" id="IPR036676">
    <property type="entry name" value="PurM-like_C_sf"/>
</dbReference>
<feature type="binding site" evidence="2">
    <location>
        <position position="45"/>
    </location>
    <ligand>
        <name>Mg(2+)</name>
        <dbReference type="ChEBI" id="CHEBI:18420"/>
        <label>2</label>
    </ligand>
</feature>
<evidence type="ECO:0000256" key="1">
    <source>
        <dbReference type="ARBA" id="ARBA00022977"/>
    </source>
</evidence>
<feature type="domain" description="PurM-like C-terminal" evidence="4">
    <location>
        <begin position="148"/>
        <end position="299"/>
    </location>
</feature>
<dbReference type="Pfam" id="PF00586">
    <property type="entry name" value="AIRS"/>
    <property type="match status" value="1"/>
</dbReference>
<keyword evidence="1 2" id="KW-0784">Thiamine biosynthesis</keyword>
<dbReference type="SUPFAM" id="SSF55326">
    <property type="entry name" value="PurM N-terminal domain-like"/>
    <property type="match status" value="1"/>
</dbReference>
<feature type="binding site" evidence="2">
    <location>
        <position position="28"/>
    </location>
    <ligand>
        <name>Mg(2+)</name>
        <dbReference type="ChEBI" id="CHEBI:18420"/>
        <label>4</label>
    </ligand>
</feature>
<dbReference type="InterPro" id="IPR010918">
    <property type="entry name" value="PurM-like_C_dom"/>
</dbReference>
<keyword evidence="2" id="KW-0479">Metal-binding</keyword>
<dbReference type="InterPro" id="IPR016188">
    <property type="entry name" value="PurM-like_N"/>
</dbReference>
<feature type="binding site" evidence="2">
    <location>
        <position position="257"/>
    </location>
    <ligand>
        <name>substrate</name>
    </ligand>
</feature>
<dbReference type="NCBIfam" id="TIGR01379">
    <property type="entry name" value="thiL"/>
    <property type="match status" value="1"/>
</dbReference>
<dbReference type="CDD" id="cd02194">
    <property type="entry name" value="ThiL"/>
    <property type="match status" value="1"/>
</dbReference>
<feature type="binding site" evidence="2">
    <location>
        <position position="52"/>
    </location>
    <ligand>
        <name>substrate</name>
    </ligand>
</feature>
<evidence type="ECO:0000313" key="6">
    <source>
        <dbReference type="Proteomes" id="UP000832011"/>
    </source>
</evidence>
<proteinExistence type="inferred from homology"/>
<dbReference type="GO" id="GO:0009030">
    <property type="term" value="F:thiamine-phosphate kinase activity"/>
    <property type="evidence" value="ECO:0007669"/>
    <property type="project" value="UniProtKB-EC"/>
</dbReference>
<feature type="binding site" evidence="2">
    <location>
        <position position="211"/>
    </location>
    <ligand>
        <name>ATP</name>
        <dbReference type="ChEBI" id="CHEBI:30616"/>
    </ligand>
</feature>
<dbReference type="Pfam" id="PF02769">
    <property type="entry name" value="AIRS_C"/>
    <property type="match status" value="1"/>
</dbReference>
<dbReference type="HAMAP" id="MF_02128">
    <property type="entry name" value="TMP_kinase"/>
    <property type="match status" value="1"/>
</dbReference>
<comment type="function">
    <text evidence="2">Catalyzes the ATP-dependent phosphorylation of thiamine-monophosphate (TMP) to form thiamine-pyrophosphate (TPP), the active form of vitamin B1.</text>
</comment>
<evidence type="ECO:0000313" key="5">
    <source>
        <dbReference type="EMBL" id="UOO88821.1"/>
    </source>
</evidence>
<feature type="binding site" evidence="2">
    <location>
        <position position="44"/>
    </location>
    <ligand>
        <name>Mg(2+)</name>
        <dbReference type="ChEBI" id="CHEBI:18420"/>
        <label>1</label>
    </ligand>
</feature>
<dbReference type="InterPro" id="IPR036921">
    <property type="entry name" value="PurM-like_N_sf"/>
</dbReference>
<dbReference type="PANTHER" id="PTHR30270:SF0">
    <property type="entry name" value="THIAMINE-MONOPHOSPHATE KINASE"/>
    <property type="match status" value="1"/>
</dbReference>
<keyword evidence="2 5" id="KW-0418">Kinase</keyword>
<dbReference type="PIRSF" id="PIRSF005303">
    <property type="entry name" value="Thiam_monoph_kin"/>
    <property type="match status" value="1"/>
</dbReference>
<evidence type="ECO:0000259" key="3">
    <source>
        <dbReference type="Pfam" id="PF00586"/>
    </source>
</evidence>
<feature type="binding site" evidence="2">
    <location>
        <position position="313"/>
    </location>
    <ligand>
        <name>substrate</name>
    </ligand>
</feature>
<reference evidence="5 6" key="1">
    <citation type="journal article" date="2022" name="Res Sq">
        <title>Evolution of multicellular longitudinally dividing oral cavity symbionts (Neisseriaceae).</title>
        <authorList>
            <person name="Nyongesa S."/>
            <person name="Weber P."/>
            <person name="Bernet E."/>
            <person name="Pullido F."/>
            <person name="Nieckarz M."/>
            <person name="Delaby M."/>
            <person name="Nieves C."/>
            <person name="Viehboeck T."/>
            <person name="Krause N."/>
            <person name="Rivera-Millot A."/>
            <person name="Nakamura A."/>
            <person name="Vischer N."/>
            <person name="VanNieuwenhze M."/>
            <person name="Brun Y."/>
            <person name="Cava F."/>
            <person name="Bulgheresi S."/>
            <person name="Veyrier F."/>
        </authorList>
    </citation>
    <scope>NUCLEOTIDE SEQUENCE [LARGE SCALE GENOMIC DNA]</scope>
    <source>
        <strain evidence="5 6">SN4</strain>
    </source>
</reference>
<feature type="binding site" evidence="2">
    <location>
        <begin position="119"/>
        <end position="120"/>
    </location>
    <ligand>
        <name>ATP</name>
        <dbReference type="ChEBI" id="CHEBI:30616"/>
    </ligand>
</feature>
<comment type="similarity">
    <text evidence="2">Belongs to the thiamine-monophosphate kinase family.</text>
</comment>
<protein>
    <recommendedName>
        <fullName evidence="2">Thiamine-monophosphate kinase</fullName>
        <shortName evidence="2">TMP kinase</shortName>
        <shortName evidence="2">Thiamine-phosphate kinase</shortName>
        <ecNumber evidence="2">2.7.4.16</ecNumber>
    </recommendedName>
</protein>
<feature type="binding site" evidence="2">
    <location>
        <position position="43"/>
    </location>
    <ligand>
        <name>Mg(2+)</name>
        <dbReference type="ChEBI" id="CHEBI:18420"/>
        <label>4</label>
    </ligand>
</feature>
<name>A0ABY4E0D5_9NEIS</name>
<comment type="caution">
    <text evidence="2">Lacks conserved residue(s) required for the propagation of feature annotation.</text>
</comment>
<feature type="binding site" evidence="2">
    <location>
        <position position="144"/>
    </location>
    <ligand>
        <name>ATP</name>
        <dbReference type="ChEBI" id="CHEBI:30616"/>
    </ligand>
</feature>
<sequence>MKEFDFIKQYLVARQDKDEQVVLGIGDDAAIIRPQAGLDIHISSDMLLGGRHFFTDVKPADLAHKVLAVNLSDMAAMGATPKWATLSVALPQLDEAWVRAFCDSLFALADAHGLQLVGGDTTRGDWAFNVTIMGQTPQGLGLRRAAAEVGDDVWVSGRLGLACAALYDHWNEVHLDDDVFTMCEAARLRPQARVALGQGLLTLAHAAQDVSDGFAQDLQHILTASQVGAVVNVDALPTLPELKQYEQWQQWVCAGGDDYELVFTAPATAREAIMALAADSQTAVTLVGKITADTGLKLIDASGEEVVLTHKGFDHFE</sequence>
<comment type="pathway">
    <text evidence="2">Cofactor biosynthesis; thiamine diphosphate biosynthesis; thiamine diphosphate from thiamine phosphate: step 1/1.</text>
</comment>
<evidence type="ECO:0000256" key="2">
    <source>
        <dbReference type="HAMAP-Rule" id="MF_02128"/>
    </source>
</evidence>
<gene>
    <name evidence="2 5" type="primary">thiL</name>
    <name evidence="5" type="ORF">LVJ82_15380</name>
</gene>
<feature type="binding site" evidence="2">
    <location>
        <position position="212"/>
    </location>
    <ligand>
        <name>Mg(2+)</name>
        <dbReference type="ChEBI" id="CHEBI:18420"/>
        <label>5</label>
    </ligand>
</feature>
<feature type="domain" description="PurM-like N-terminal" evidence="3">
    <location>
        <begin position="26"/>
        <end position="135"/>
    </location>
</feature>
<feature type="binding site" evidence="2">
    <location>
        <position position="73"/>
    </location>
    <ligand>
        <name>Mg(2+)</name>
        <dbReference type="ChEBI" id="CHEBI:18420"/>
        <label>3</label>
    </ligand>
</feature>
<feature type="binding site" evidence="2">
    <location>
        <position position="120"/>
    </location>
    <ligand>
        <name>Mg(2+)</name>
        <dbReference type="ChEBI" id="CHEBI:18420"/>
        <label>1</label>
    </ligand>
</feature>
<keyword evidence="6" id="KW-1185">Reference proteome</keyword>
<dbReference type="RefSeq" id="WP_058357491.1">
    <property type="nucleotide sequence ID" value="NZ_CABKVG010000010.1"/>
</dbReference>
<dbReference type="Gene3D" id="3.30.1330.10">
    <property type="entry name" value="PurM-like, N-terminal domain"/>
    <property type="match status" value="1"/>
</dbReference>
<evidence type="ECO:0000259" key="4">
    <source>
        <dbReference type="Pfam" id="PF02769"/>
    </source>
</evidence>
<feature type="binding site" evidence="2">
    <location>
        <position position="45"/>
    </location>
    <ligand>
        <name>Mg(2+)</name>
        <dbReference type="ChEBI" id="CHEBI:18420"/>
        <label>1</label>
    </ligand>
</feature>
<dbReference type="EC" id="2.7.4.16" evidence="2"/>
<comment type="miscellaneous">
    <text evidence="2">Reaction mechanism of ThiL seems to utilize a direct, inline transfer of the gamma-phosphate of ATP to TMP rather than a phosphorylated enzyme intermediate.</text>
</comment>
<keyword evidence="2" id="KW-0460">Magnesium</keyword>
<dbReference type="EMBL" id="CP091511">
    <property type="protein sequence ID" value="UOO88821.1"/>
    <property type="molecule type" value="Genomic_DNA"/>
</dbReference>
<comment type="catalytic activity">
    <reaction evidence="2">
        <text>thiamine phosphate + ATP = thiamine diphosphate + ADP</text>
        <dbReference type="Rhea" id="RHEA:15913"/>
        <dbReference type="ChEBI" id="CHEBI:30616"/>
        <dbReference type="ChEBI" id="CHEBI:37575"/>
        <dbReference type="ChEBI" id="CHEBI:58937"/>
        <dbReference type="ChEBI" id="CHEBI:456216"/>
        <dbReference type="EC" id="2.7.4.16"/>
    </reaction>
</comment>
<keyword evidence="2" id="KW-0547">Nucleotide-binding</keyword>
<keyword evidence="2" id="KW-0067">ATP-binding</keyword>
<dbReference type="Proteomes" id="UP000832011">
    <property type="component" value="Chromosome"/>
</dbReference>
<dbReference type="PANTHER" id="PTHR30270">
    <property type="entry name" value="THIAMINE-MONOPHOSPHATE KINASE"/>
    <property type="match status" value="1"/>
</dbReference>
<feature type="binding site" evidence="2">
    <location>
        <position position="209"/>
    </location>
    <ligand>
        <name>Mg(2+)</name>
        <dbReference type="ChEBI" id="CHEBI:18420"/>
        <label>3</label>
    </ligand>
</feature>
<dbReference type="SUPFAM" id="SSF56042">
    <property type="entry name" value="PurM C-terminal domain-like"/>
    <property type="match status" value="1"/>
</dbReference>
<dbReference type="Gene3D" id="3.90.650.10">
    <property type="entry name" value="PurM-like C-terminal domain"/>
    <property type="match status" value="1"/>
</dbReference>
<organism evidence="5 6">
    <name type="scientific">Vitreoscilla massiliensis</name>
    <dbReference type="NCBI Taxonomy" id="1689272"/>
    <lineage>
        <taxon>Bacteria</taxon>
        <taxon>Pseudomonadati</taxon>
        <taxon>Pseudomonadota</taxon>
        <taxon>Betaproteobacteria</taxon>
        <taxon>Neisseriales</taxon>
        <taxon>Neisseriaceae</taxon>
        <taxon>Vitreoscilla</taxon>
    </lineage>
</organism>
<feature type="binding site" evidence="2">
    <location>
        <position position="28"/>
    </location>
    <ligand>
        <name>Mg(2+)</name>
        <dbReference type="ChEBI" id="CHEBI:18420"/>
        <label>3</label>
    </ligand>
</feature>
<accession>A0ABY4E0D5</accession>
<feature type="binding site" evidence="2">
    <location>
        <position position="73"/>
    </location>
    <ligand>
        <name>Mg(2+)</name>
        <dbReference type="ChEBI" id="CHEBI:18420"/>
        <label>4</label>
    </ligand>
</feature>